<organism evidence="2 3">
    <name type="scientific">Myotis davidii</name>
    <name type="common">David's myotis</name>
    <dbReference type="NCBI Taxonomy" id="225400"/>
    <lineage>
        <taxon>Eukaryota</taxon>
        <taxon>Metazoa</taxon>
        <taxon>Chordata</taxon>
        <taxon>Craniata</taxon>
        <taxon>Vertebrata</taxon>
        <taxon>Euteleostomi</taxon>
        <taxon>Mammalia</taxon>
        <taxon>Eutheria</taxon>
        <taxon>Laurasiatheria</taxon>
        <taxon>Chiroptera</taxon>
        <taxon>Yangochiroptera</taxon>
        <taxon>Vespertilionidae</taxon>
        <taxon>Myotis</taxon>
    </lineage>
</organism>
<reference evidence="3" key="1">
    <citation type="journal article" date="2013" name="Science">
        <title>Comparative analysis of bat genomes provides insight into the evolution of flight and immunity.</title>
        <authorList>
            <person name="Zhang G."/>
            <person name="Cowled C."/>
            <person name="Shi Z."/>
            <person name="Huang Z."/>
            <person name="Bishop-Lilly K.A."/>
            <person name="Fang X."/>
            <person name="Wynne J.W."/>
            <person name="Xiong Z."/>
            <person name="Baker M.L."/>
            <person name="Zhao W."/>
            <person name="Tachedjian M."/>
            <person name="Zhu Y."/>
            <person name="Zhou P."/>
            <person name="Jiang X."/>
            <person name="Ng J."/>
            <person name="Yang L."/>
            <person name="Wu L."/>
            <person name="Xiao J."/>
            <person name="Feng Y."/>
            <person name="Chen Y."/>
            <person name="Sun X."/>
            <person name="Zhang Y."/>
            <person name="Marsh G.A."/>
            <person name="Crameri G."/>
            <person name="Broder C.C."/>
            <person name="Frey K.G."/>
            <person name="Wang L.F."/>
            <person name="Wang J."/>
        </authorList>
    </citation>
    <scope>NUCLEOTIDE SEQUENCE [LARGE SCALE GENOMIC DNA]</scope>
</reference>
<name>L5LQL6_MYODS</name>
<evidence type="ECO:0000313" key="3">
    <source>
        <dbReference type="Proteomes" id="UP000010556"/>
    </source>
</evidence>
<feature type="compositionally biased region" description="Polar residues" evidence="1">
    <location>
        <begin position="15"/>
        <end position="27"/>
    </location>
</feature>
<evidence type="ECO:0000313" key="2">
    <source>
        <dbReference type="EMBL" id="ELK27788.1"/>
    </source>
</evidence>
<feature type="compositionally biased region" description="Basic and acidic residues" evidence="1">
    <location>
        <begin position="52"/>
        <end position="64"/>
    </location>
</feature>
<feature type="region of interest" description="Disordered" evidence="1">
    <location>
        <begin position="1"/>
        <end position="123"/>
    </location>
</feature>
<dbReference type="EMBL" id="KB109864">
    <property type="protein sequence ID" value="ELK27788.1"/>
    <property type="molecule type" value="Genomic_DNA"/>
</dbReference>
<dbReference type="Proteomes" id="UP000010556">
    <property type="component" value="Unassembled WGS sequence"/>
</dbReference>
<dbReference type="AlphaFoldDB" id="L5LQL6"/>
<sequence>MTLSPTPASRVILQSWASTSPRLTSPEVQKPPKGRLRARPAHWRRFRSLGSRGERRDFTPRDSSADPATSSATLAPAESASARGGEGQGTRCPTWHAPPESNGRQKPPLKIRNSLASRRRRLV</sequence>
<keyword evidence="3" id="KW-1185">Reference proteome</keyword>
<protein>
    <submittedName>
        <fullName evidence="2">Uncharacterized protein</fullName>
    </submittedName>
</protein>
<feature type="compositionally biased region" description="Basic residues" evidence="1">
    <location>
        <begin position="32"/>
        <end position="47"/>
    </location>
</feature>
<gene>
    <name evidence="2" type="ORF">MDA_GLEAN10014806</name>
</gene>
<evidence type="ECO:0000256" key="1">
    <source>
        <dbReference type="SAM" id="MobiDB-lite"/>
    </source>
</evidence>
<proteinExistence type="predicted"/>
<accession>L5LQL6</accession>
<feature type="compositionally biased region" description="Low complexity" evidence="1">
    <location>
        <begin position="65"/>
        <end position="82"/>
    </location>
</feature>